<dbReference type="SUPFAM" id="SSF54277">
    <property type="entry name" value="CAD &amp; PB1 domains"/>
    <property type="match status" value="1"/>
</dbReference>
<dbReference type="Pfam" id="PF00564">
    <property type="entry name" value="PB1"/>
    <property type="match status" value="1"/>
</dbReference>
<dbReference type="SMART" id="SM00666">
    <property type="entry name" value="PB1"/>
    <property type="match status" value="1"/>
</dbReference>
<dbReference type="CDD" id="cd05992">
    <property type="entry name" value="PB1"/>
    <property type="match status" value="1"/>
</dbReference>
<keyword evidence="5" id="KW-1185">Reference proteome</keyword>
<accession>A0A6A3AI92</accession>
<keyword evidence="1" id="KW-0677">Repeat</keyword>
<dbReference type="EMBL" id="VEPZ02000994">
    <property type="protein sequence ID" value="KAE8704284.1"/>
    <property type="molecule type" value="Genomic_DNA"/>
</dbReference>
<dbReference type="PROSITE" id="PS51745">
    <property type="entry name" value="PB1"/>
    <property type="match status" value="1"/>
</dbReference>
<organism evidence="4 5">
    <name type="scientific">Hibiscus syriacus</name>
    <name type="common">Rose of Sharon</name>
    <dbReference type="NCBI Taxonomy" id="106335"/>
    <lineage>
        <taxon>Eukaryota</taxon>
        <taxon>Viridiplantae</taxon>
        <taxon>Streptophyta</taxon>
        <taxon>Embryophyta</taxon>
        <taxon>Tracheophyta</taxon>
        <taxon>Spermatophyta</taxon>
        <taxon>Magnoliopsida</taxon>
        <taxon>eudicotyledons</taxon>
        <taxon>Gunneridae</taxon>
        <taxon>Pentapetalae</taxon>
        <taxon>rosids</taxon>
        <taxon>malvids</taxon>
        <taxon>Malvales</taxon>
        <taxon>Malvaceae</taxon>
        <taxon>Malvoideae</taxon>
        <taxon>Hibiscus</taxon>
    </lineage>
</organism>
<protein>
    <submittedName>
        <fullName evidence="4">Aminocyclopropane carboxylate oxidase family protein</fullName>
    </submittedName>
</protein>
<dbReference type="PANTHER" id="PTHR46183">
    <property type="entry name" value="PROTEIN CLMP1"/>
    <property type="match status" value="1"/>
</dbReference>
<name>A0A6A3AI92_HIBSY</name>
<dbReference type="SUPFAM" id="SSF48452">
    <property type="entry name" value="TPR-like"/>
    <property type="match status" value="1"/>
</dbReference>
<comment type="caution">
    <text evidence="4">The sequence shown here is derived from an EMBL/GenBank/DDBJ whole genome shotgun (WGS) entry which is preliminary data.</text>
</comment>
<reference evidence="4" key="1">
    <citation type="submission" date="2019-09" db="EMBL/GenBank/DDBJ databases">
        <title>Draft genome information of white flower Hibiscus syriacus.</title>
        <authorList>
            <person name="Kim Y.-M."/>
        </authorList>
    </citation>
    <scope>NUCLEOTIDE SEQUENCE [LARGE SCALE GENOMIC DNA]</scope>
    <source>
        <strain evidence="4">YM2019G1</strain>
    </source>
</reference>
<dbReference type="InterPro" id="IPR053793">
    <property type="entry name" value="PB1-like"/>
</dbReference>
<dbReference type="AlphaFoldDB" id="A0A6A3AI92"/>
<dbReference type="Proteomes" id="UP000436088">
    <property type="component" value="Unassembled WGS sequence"/>
</dbReference>
<evidence type="ECO:0000313" key="5">
    <source>
        <dbReference type="Proteomes" id="UP000436088"/>
    </source>
</evidence>
<dbReference type="InterPro" id="IPR044517">
    <property type="entry name" value="PHOX1-4"/>
</dbReference>
<dbReference type="PANTHER" id="PTHR46183:SF8">
    <property type="entry name" value="PROTEIN CLMP1"/>
    <property type="match status" value="1"/>
</dbReference>
<gene>
    <name evidence="4" type="ORF">F3Y22_tig00110458pilonHSYRG00433</name>
</gene>
<evidence type="ECO:0000256" key="2">
    <source>
        <dbReference type="ARBA" id="ARBA00022803"/>
    </source>
</evidence>
<evidence type="ECO:0000256" key="1">
    <source>
        <dbReference type="ARBA" id="ARBA00022737"/>
    </source>
</evidence>
<dbReference type="Gene3D" id="1.25.40.10">
    <property type="entry name" value="Tetratricopeptide repeat domain"/>
    <property type="match status" value="1"/>
</dbReference>
<dbReference type="Gene3D" id="3.10.20.90">
    <property type="entry name" value="Phosphatidylinositol 3-kinase Catalytic Subunit, Chain A, domain 1"/>
    <property type="match status" value="1"/>
</dbReference>
<feature type="domain" description="PB1" evidence="3">
    <location>
        <begin position="121"/>
        <end position="213"/>
    </location>
</feature>
<sequence length="542" mass="60316">MKPIDYDTVIVECTMALQVQPRFVRALFRRARAVEAIGKYEMAMQDEAQQDLQSRPSPAALRASAVRGAPIAGIGPCLLALPVPKKASSPPGDQLDHQIISWRRSKGMQELKMVQQAAIRWRPLKLVYDHDIRLSQIPVNSSFKVLREIVSKRFPSSKSVLVKYKDSDGDLVTITCTTELRLAESSVDSYIPSEPEEYKTGGFGMLRLHIVEAGLSGYVSSWVVGVGIDLRIWVWGWGESIRTRPIRLPSLLPEEDEEKPLESEGAKANEIGSHLSLGDSVSEGVDTEIETIEKEASKEKVGIDPDAHIDLHELGMELCSEALEETVTSEEAQNLFDKAAAKFQEVVTLAFFNWGNVHMCAARKRIPLDESTGKEVVSAQLQVAYDWVREKYSLPGRRQQQFEMAKLNWSFALTKKIDLSSWNPADTFQLFDSTEEKMKAATEMRKKFGTAAVGGLPGSQGELSPEEAAEQATVMRSQIHLFWGNMLFERSQIECKLGIDGWKRNLDTAIERFKLAGASEADISTVLKTHCSNGDAVEGDKK</sequence>
<evidence type="ECO:0000259" key="3">
    <source>
        <dbReference type="PROSITE" id="PS51745"/>
    </source>
</evidence>
<dbReference type="InterPro" id="IPR011990">
    <property type="entry name" value="TPR-like_helical_dom_sf"/>
</dbReference>
<dbReference type="InterPro" id="IPR000270">
    <property type="entry name" value="PB1_dom"/>
</dbReference>
<keyword evidence="2" id="KW-0802">TPR repeat</keyword>
<proteinExistence type="predicted"/>
<evidence type="ECO:0000313" key="4">
    <source>
        <dbReference type="EMBL" id="KAE8704284.1"/>
    </source>
</evidence>